<comment type="similarity">
    <text evidence="6">Belongs to the class-IV pyridoxal-phosphate-dependent aminotransferase family.</text>
</comment>
<evidence type="ECO:0000313" key="15">
    <source>
        <dbReference type="Proteomes" id="UP000278222"/>
    </source>
</evidence>
<dbReference type="Gene3D" id="3.30.470.10">
    <property type="match status" value="1"/>
</dbReference>
<evidence type="ECO:0000256" key="11">
    <source>
        <dbReference type="ARBA" id="ARBA00048212"/>
    </source>
</evidence>
<dbReference type="Pfam" id="PF01063">
    <property type="entry name" value="Aminotran_4"/>
    <property type="match status" value="1"/>
</dbReference>
<dbReference type="Gene3D" id="3.20.10.10">
    <property type="entry name" value="D-amino Acid Aminotransferase, subunit A, domain 2"/>
    <property type="match status" value="1"/>
</dbReference>
<keyword evidence="15" id="KW-1185">Reference proteome</keyword>
<dbReference type="GO" id="GO:0009082">
    <property type="term" value="P:branched-chain amino acid biosynthetic process"/>
    <property type="evidence" value="ECO:0007669"/>
    <property type="project" value="UniProtKB-KW"/>
</dbReference>
<comment type="pathway">
    <text evidence="4">Amino-acid biosynthesis; L-valine biosynthesis; L-valine from pyruvate: step 4/4.</text>
</comment>
<accession>A0A3N1KWP2</accession>
<keyword evidence="10" id="KW-0100">Branched-chain amino acid biosynthesis</keyword>
<evidence type="ECO:0000256" key="9">
    <source>
        <dbReference type="ARBA" id="ARBA00022898"/>
    </source>
</evidence>
<evidence type="ECO:0000256" key="13">
    <source>
        <dbReference type="ARBA" id="ARBA00049229"/>
    </source>
</evidence>
<evidence type="ECO:0000313" key="14">
    <source>
        <dbReference type="EMBL" id="ROP83872.1"/>
    </source>
</evidence>
<name>A0A3N1KWP2_9PROT</name>
<dbReference type="InterPro" id="IPR043132">
    <property type="entry name" value="BCAT-like_C"/>
</dbReference>
<dbReference type="SUPFAM" id="SSF56752">
    <property type="entry name" value="D-aminoacid aminotransferase-like PLP-dependent enzymes"/>
    <property type="match status" value="1"/>
</dbReference>
<keyword evidence="14" id="KW-0032">Aminotransferase</keyword>
<dbReference type="InterPro" id="IPR036038">
    <property type="entry name" value="Aminotransferase-like"/>
</dbReference>
<dbReference type="OrthoDB" id="9805628at2"/>
<dbReference type="EMBL" id="RJKX01000016">
    <property type="protein sequence ID" value="ROP83872.1"/>
    <property type="molecule type" value="Genomic_DNA"/>
</dbReference>
<evidence type="ECO:0000256" key="5">
    <source>
        <dbReference type="ARBA" id="ARBA00005072"/>
    </source>
</evidence>
<dbReference type="GO" id="GO:0008652">
    <property type="term" value="P:amino acid biosynthetic process"/>
    <property type="evidence" value="ECO:0007669"/>
    <property type="project" value="UniProtKB-ARBA"/>
</dbReference>
<dbReference type="InterPro" id="IPR050571">
    <property type="entry name" value="Class-IV_PLP-Dep_Aminotrnsfr"/>
</dbReference>
<dbReference type="InterPro" id="IPR001544">
    <property type="entry name" value="Aminotrans_IV"/>
</dbReference>
<comment type="cofactor">
    <cofactor evidence="1">
        <name>pyridoxal 5'-phosphate</name>
        <dbReference type="ChEBI" id="CHEBI:597326"/>
    </cofactor>
</comment>
<comment type="catalytic activity">
    <reaction evidence="11">
        <text>L-valine + 2-oxoglutarate = 3-methyl-2-oxobutanoate + L-glutamate</text>
        <dbReference type="Rhea" id="RHEA:24813"/>
        <dbReference type="ChEBI" id="CHEBI:11851"/>
        <dbReference type="ChEBI" id="CHEBI:16810"/>
        <dbReference type="ChEBI" id="CHEBI:29985"/>
        <dbReference type="ChEBI" id="CHEBI:57762"/>
        <dbReference type="EC" id="2.6.1.42"/>
    </reaction>
</comment>
<dbReference type="EC" id="2.6.1.42" evidence="7"/>
<keyword evidence="10" id="KW-0028">Amino-acid biosynthesis</keyword>
<evidence type="ECO:0000256" key="12">
    <source>
        <dbReference type="ARBA" id="ARBA00048798"/>
    </source>
</evidence>
<dbReference type="RefSeq" id="WP_123693773.1">
    <property type="nucleotide sequence ID" value="NZ_AP019700.1"/>
</dbReference>
<comment type="pathway">
    <text evidence="3">Amino-acid biosynthesis; L-isoleucine biosynthesis; L-isoleucine from 2-oxobutanoate: step 4/4.</text>
</comment>
<dbReference type="PANTHER" id="PTHR42743:SF11">
    <property type="entry name" value="AMINODEOXYCHORISMATE LYASE"/>
    <property type="match status" value="1"/>
</dbReference>
<comment type="catalytic activity">
    <reaction evidence="13">
        <text>L-leucine + 2-oxoglutarate = 4-methyl-2-oxopentanoate + L-glutamate</text>
        <dbReference type="Rhea" id="RHEA:18321"/>
        <dbReference type="ChEBI" id="CHEBI:16810"/>
        <dbReference type="ChEBI" id="CHEBI:17865"/>
        <dbReference type="ChEBI" id="CHEBI:29985"/>
        <dbReference type="ChEBI" id="CHEBI:57427"/>
        <dbReference type="EC" id="2.6.1.42"/>
    </reaction>
</comment>
<evidence type="ECO:0000256" key="10">
    <source>
        <dbReference type="ARBA" id="ARBA00023304"/>
    </source>
</evidence>
<keyword evidence="14" id="KW-0808">Transferase</keyword>
<evidence type="ECO:0000256" key="3">
    <source>
        <dbReference type="ARBA" id="ARBA00004824"/>
    </source>
</evidence>
<evidence type="ECO:0000256" key="6">
    <source>
        <dbReference type="ARBA" id="ARBA00009320"/>
    </source>
</evidence>
<dbReference type="PANTHER" id="PTHR42743">
    <property type="entry name" value="AMINO-ACID AMINOTRANSFERASE"/>
    <property type="match status" value="1"/>
</dbReference>
<organism evidence="14 15">
    <name type="scientific">Stella humosa</name>
    <dbReference type="NCBI Taxonomy" id="94"/>
    <lineage>
        <taxon>Bacteria</taxon>
        <taxon>Pseudomonadati</taxon>
        <taxon>Pseudomonadota</taxon>
        <taxon>Alphaproteobacteria</taxon>
        <taxon>Rhodospirillales</taxon>
        <taxon>Stellaceae</taxon>
        <taxon>Stella</taxon>
    </lineage>
</organism>
<evidence type="ECO:0000256" key="7">
    <source>
        <dbReference type="ARBA" id="ARBA00013053"/>
    </source>
</evidence>
<dbReference type="FunFam" id="3.20.10.10:FF:000002">
    <property type="entry name" value="D-alanine aminotransferase"/>
    <property type="match status" value="1"/>
</dbReference>
<reference evidence="14 15" key="1">
    <citation type="submission" date="2018-11" db="EMBL/GenBank/DDBJ databases">
        <title>Genomic Encyclopedia of Type Strains, Phase IV (KMG-IV): sequencing the most valuable type-strain genomes for metagenomic binning, comparative biology and taxonomic classification.</title>
        <authorList>
            <person name="Goeker M."/>
        </authorList>
    </citation>
    <scope>NUCLEOTIDE SEQUENCE [LARGE SCALE GENOMIC DNA]</scope>
    <source>
        <strain evidence="14 15">DSM 5900</strain>
    </source>
</reference>
<evidence type="ECO:0000256" key="1">
    <source>
        <dbReference type="ARBA" id="ARBA00001933"/>
    </source>
</evidence>
<evidence type="ECO:0000256" key="8">
    <source>
        <dbReference type="ARBA" id="ARBA00014472"/>
    </source>
</evidence>
<sequence length="303" mass="32703">MVQGSQGFVEDPRNDRVLLYVNGDMVPRAQATVSVFDAGFVLGDGVWEGFRLVGGKIAFLDRHLDRLYEGAAAIDIDIGMDRMALAGALYRTITANDMVDGVHIRLMVTRGIKRTPNQDPRYTIGQATIVIVAEWKEPNPEVKKKGLRLFTSAIRTTPPDMFDMRINSHSRLPLITALIQALKAGADEALMLDPHGFVASCNATNFFIVRRGEVWTSTGRFSFNGITRGNVIALAEANGIPMHQKDFTLAEVATADEAFVTGTFGGVTPVSAVDGRVIGGGPGGPVTQRLDALYRTLLAAEGA</sequence>
<proteinExistence type="inferred from homology"/>
<protein>
    <recommendedName>
        <fullName evidence="8">Probable branched-chain-amino-acid aminotransferase</fullName>
        <ecNumber evidence="7">2.6.1.42</ecNumber>
    </recommendedName>
</protein>
<comment type="pathway">
    <text evidence="5">Amino-acid biosynthesis; L-leucine biosynthesis; L-leucine from 3-methyl-2-oxobutanoate: step 4/4.</text>
</comment>
<keyword evidence="9" id="KW-0663">Pyridoxal phosphate</keyword>
<evidence type="ECO:0000256" key="2">
    <source>
        <dbReference type="ARBA" id="ARBA00003109"/>
    </source>
</evidence>
<dbReference type="GO" id="GO:0004084">
    <property type="term" value="F:branched-chain-amino-acid transaminase activity"/>
    <property type="evidence" value="ECO:0007669"/>
    <property type="project" value="UniProtKB-EC"/>
</dbReference>
<comment type="caution">
    <text evidence="14">The sequence shown here is derived from an EMBL/GenBank/DDBJ whole genome shotgun (WGS) entry which is preliminary data.</text>
</comment>
<dbReference type="InterPro" id="IPR043131">
    <property type="entry name" value="BCAT-like_N"/>
</dbReference>
<comment type="catalytic activity">
    <reaction evidence="12">
        <text>L-isoleucine + 2-oxoglutarate = (S)-3-methyl-2-oxopentanoate + L-glutamate</text>
        <dbReference type="Rhea" id="RHEA:24801"/>
        <dbReference type="ChEBI" id="CHEBI:16810"/>
        <dbReference type="ChEBI" id="CHEBI:29985"/>
        <dbReference type="ChEBI" id="CHEBI:35146"/>
        <dbReference type="ChEBI" id="CHEBI:58045"/>
        <dbReference type="EC" id="2.6.1.42"/>
    </reaction>
</comment>
<evidence type="ECO:0000256" key="4">
    <source>
        <dbReference type="ARBA" id="ARBA00004931"/>
    </source>
</evidence>
<dbReference type="AlphaFoldDB" id="A0A3N1KWP2"/>
<gene>
    <name evidence="14" type="ORF">EDC65_4521</name>
</gene>
<comment type="function">
    <text evidence="2">Acts on leucine, isoleucine and valine.</text>
</comment>
<dbReference type="Proteomes" id="UP000278222">
    <property type="component" value="Unassembled WGS sequence"/>
</dbReference>